<dbReference type="GO" id="GO:0046475">
    <property type="term" value="P:glycerophospholipid catabolic process"/>
    <property type="evidence" value="ECO:0007669"/>
    <property type="project" value="TreeGrafter"/>
</dbReference>
<keyword evidence="3" id="KW-0732">Signal</keyword>
<comment type="caution">
    <text evidence="12">The sequence shown here is derived from an EMBL/GenBank/DDBJ whole genome shotgun (WGS) entry which is preliminary data.</text>
</comment>
<dbReference type="VEuPathDB" id="FungiDB:VP01_1122g2"/>
<dbReference type="Proteomes" id="UP000037035">
    <property type="component" value="Unassembled WGS sequence"/>
</dbReference>
<evidence type="ECO:0000256" key="2">
    <source>
        <dbReference type="ARBA" id="ARBA00013274"/>
    </source>
</evidence>
<dbReference type="SMART" id="SM00022">
    <property type="entry name" value="PLAc"/>
    <property type="match status" value="1"/>
</dbReference>
<evidence type="ECO:0000256" key="10">
    <source>
        <dbReference type="SAM" id="MobiDB-lite"/>
    </source>
</evidence>
<evidence type="ECO:0000256" key="8">
    <source>
        <dbReference type="PROSITE-ProRule" id="PRU00555"/>
    </source>
</evidence>
<dbReference type="STRING" id="27349.A0A0L6VSA2"/>
<dbReference type="InterPro" id="IPR016035">
    <property type="entry name" value="Acyl_Trfase/lysoPLipase"/>
</dbReference>
<accession>A0A0L6VSA2</accession>
<dbReference type="AlphaFoldDB" id="A0A0L6VSA2"/>
<evidence type="ECO:0000259" key="11">
    <source>
        <dbReference type="PROSITE" id="PS51210"/>
    </source>
</evidence>
<name>A0A0L6VSA2_9BASI</name>
<comment type="catalytic activity">
    <reaction evidence="9">
        <text>a 1-acyl-sn-glycero-3-phosphocholine + H2O = sn-glycerol 3-phosphocholine + a fatty acid + H(+)</text>
        <dbReference type="Rhea" id="RHEA:15177"/>
        <dbReference type="ChEBI" id="CHEBI:15377"/>
        <dbReference type="ChEBI" id="CHEBI:15378"/>
        <dbReference type="ChEBI" id="CHEBI:16870"/>
        <dbReference type="ChEBI" id="CHEBI:28868"/>
        <dbReference type="ChEBI" id="CHEBI:58168"/>
        <dbReference type="EC" id="3.1.1.5"/>
    </reaction>
</comment>
<keyword evidence="13" id="KW-1185">Reference proteome</keyword>
<feature type="compositionally biased region" description="Basic and acidic residues" evidence="10">
    <location>
        <begin position="17"/>
        <end position="35"/>
    </location>
</feature>
<protein>
    <recommendedName>
        <fullName evidence="2 9">Lysophospholipase</fullName>
        <ecNumber evidence="2 9">3.1.1.5</ecNumber>
    </recommendedName>
</protein>
<keyword evidence="7" id="KW-0325">Glycoprotein</keyword>
<dbReference type="PROSITE" id="PS51210">
    <property type="entry name" value="PLA2C"/>
    <property type="match status" value="1"/>
</dbReference>
<evidence type="ECO:0000313" key="12">
    <source>
        <dbReference type="EMBL" id="KNZ63593.1"/>
    </source>
</evidence>
<evidence type="ECO:0000313" key="13">
    <source>
        <dbReference type="Proteomes" id="UP000037035"/>
    </source>
</evidence>
<evidence type="ECO:0000256" key="6">
    <source>
        <dbReference type="ARBA" id="ARBA00023098"/>
    </source>
</evidence>
<evidence type="ECO:0000256" key="9">
    <source>
        <dbReference type="RuleBase" id="RU362103"/>
    </source>
</evidence>
<dbReference type="PANTHER" id="PTHR10728">
    <property type="entry name" value="CYTOSOLIC PHOSPHOLIPASE A2"/>
    <property type="match status" value="1"/>
</dbReference>
<dbReference type="GO" id="GO:0004622">
    <property type="term" value="F:phosphatidylcholine lysophospholipase activity"/>
    <property type="evidence" value="ECO:0007669"/>
    <property type="project" value="UniProtKB-EC"/>
</dbReference>
<evidence type="ECO:0000256" key="1">
    <source>
        <dbReference type="ARBA" id="ARBA00008780"/>
    </source>
</evidence>
<dbReference type="EMBL" id="LAVV01001366">
    <property type="protein sequence ID" value="KNZ63593.1"/>
    <property type="molecule type" value="Genomic_DNA"/>
</dbReference>
<sequence>MNPQILCRRRGVQRSANDLRKNSSRGVDPDVKSVRSSESGNRGLRLWVGVGDSVMRGSKKLHNQSKRRGAGGPLSEKRNMGFVKHLAALIFILLELTRPLSSELTYAPSKVECPKDFVIRQGNKSIGNEEREYIEGRRTKVLTHAYQDYLNNLNAYIASTGNSTLVLPSYVTRILSSKHQIENPRFSIAVGGGAYRGAIFSAGVLNTLDGRNRSSVDTGIGGLLQTADYITGLSGSAWLVVSWAESELAPLFNLVLGDGGTGSSRHRAGWFTQYNLFDPTATLSRKTLADHVKKFLLGTKYWSKIIDQVIQKGLAGFPISIVSVTLQVDLWGRVLSYHFLSGLDEQPLEFFDGNFSQGLNETFSGFLELPSFRNHSQPYPIITTLPLSLSNPGEFPSPPTATQYEISPHEFGSYDPVLASFIPTKHLGTRMYSGKPIDPKRCAFNFDNAGFLMGVSSNLFPAYRILSRAFFNLSLPLSKYVPKSINALIPNPFLGLGTEEFLQRTDEDLELVDGGFGNGKSYTVRAIASSGSPSRGDICNRWELVERLTEISVIRTAARVAQLPNAYKFPKVPLNVSTYTTEGLVYRPTFFGCDEPVDVPLVIWVANSHPIDRSIGLTNTSTVQLAYPLNQTRAMMNQAIDTSLRGFPSKELIQNNIFRDPLWPICLSCAVTDRARARLHQDRTGVCQDCFTRYCWNPS</sequence>
<dbReference type="GO" id="GO:0004623">
    <property type="term" value="F:phospholipase A2 activity"/>
    <property type="evidence" value="ECO:0007669"/>
    <property type="project" value="TreeGrafter"/>
</dbReference>
<organism evidence="12 13">
    <name type="scientific">Puccinia sorghi</name>
    <dbReference type="NCBI Taxonomy" id="27349"/>
    <lineage>
        <taxon>Eukaryota</taxon>
        <taxon>Fungi</taxon>
        <taxon>Dikarya</taxon>
        <taxon>Basidiomycota</taxon>
        <taxon>Pucciniomycotina</taxon>
        <taxon>Pucciniomycetes</taxon>
        <taxon>Pucciniales</taxon>
        <taxon>Pucciniaceae</taxon>
        <taxon>Puccinia</taxon>
    </lineage>
</organism>
<dbReference type="GO" id="GO:0005829">
    <property type="term" value="C:cytosol"/>
    <property type="evidence" value="ECO:0007669"/>
    <property type="project" value="TreeGrafter"/>
</dbReference>
<keyword evidence="4 8" id="KW-0378">Hydrolase</keyword>
<dbReference type="SUPFAM" id="SSF52151">
    <property type="entry name" value="FabD/lysophospholipase-like"/>
    <property type="match status" value="1"/>
</dbReference>
<dbReference type="EC" id="3.1.1.5" evidence="2 9"/>
<keyword evidence="6 8" id="KW-0443">Lipid metabolism</keyword>
<dbReference type="InterPro" id="IPR002642">
    <property type="entry name" value="LysoPLipase_cat_dom"/>
</dbReference>
<feature type="region of interest" description="Disordered" evidence="10">
    <location>
        <begin position="14"/>
        <end position="38"/>
    </location>
</feature>
<dbReference type="OrthoDB" id="4084751at2759"/>
<evidence type="ECO:0000256" key="5">
    <source>
        <dbReference type="ARBA" id="ARBA00022963"/>
    </source>
</evidence>
<feature type="domain" description="PLA2c" evidence="11">
    <location>
        <begin position="112"/>
        <end position="699"/>
    </location>
</feature>
<comment type="similarity">
    <text evidence="1 9">Belongs to the lysophospholipase family.</text>
</comment>
<keyword evidence="5 8" id="KW-0442">Lipid degradation</keyword>
<dbReference type="PANTHER" id="PTHR10728:SF33">
    <property type="entry name" value="LYSOPHOSPHOLIPASE 1-RELATED"/>
    <property type="match status" value="1"/>
</dbReference>
<gene>
    <name evidence="12" type="ORF">VP01_1122g2</name>
</gene>
<dbReference type="Gene3D" id="3.40.1090.10">
    <property type="entry name" value="Cytosolic phospholipase A2 catalytic domain"/>
    <property type="match status" value="1"/>
</dbReference>
<proteinExistence type="inferred from homology"/>
<reference evidence="12 13" key="1">
    <citation type="submission" date="2015-08" db="EMBL/GenBank/DDBJ databases">
        <title>Next Generation Sequencing and Analysis of the Genome of Puccinia sorghi L Schw, the Causal Agent of Maize Common Rust.</title>
        <authorList>
            <person name="Rochi L."/>
            <person name="Burguener G."/>
            <person name="Darino M."/>
            <person name="Turjanski A."/>
            <person name="Kreff E."/>
            <person name="Dieguez M.J."/>
            <person name="Sacco F."/>
        </authorList>
    </citation>
    <scope>NUCLEOTIDE SEQUENCE [LARGE SCALE GENOMIC DNA]</scope>
    <source>
        <strain evidence="12 13">RO10H11247</strain>
    </source>
</reference>
<evidence type="ECO:0000256" key="7">
    <source>
        <dbReference type="ARBA" id="ARBA00023180"/>
    </source>
</evidence>
<dbReference type="Pfam" id="PF01735">
    <property type="entry name" value="PLA2_B"/>
    <property type="match status" value="2"/>
</dbReference>
<evidence type="ECO:0000256" key="3">
    <source>
        <dbReference type="ARBA" id="ARBA00022729"/>
    </source>
</evidence>
<evidence type="ECO:0000256" key="4">
    <source>
        <dbReference type="ARBA" id="ARBA00022801"/>
    </source>
</evidence>